<evidence type="ECO:0000256" key="2">
    <source>
        <dbReference type="SAM" id="Phobius"/>
    </source>
</evidence>
<gene>
    <name evidence="3" type="ORF">ACFOY2_37615</name>
</gene>
<feature type="transmembrane region" description="Helical" evidence="2">
    <location>
        <begin position="266"/>
        <end position="285"/>
    </location>
</feature>
<organism evidence="3 4">
    <name type="scientific">Nonomuraea purpurea</name>
    <dbReference type="NCBI Taxonomy" id="1849276"/>
    <lineage>
        <taxon>Bacteria</taxon>
        <taxon>Bacillati</taxon>
        <taxon>Actinomycetota</taxon>
        <taxon>Actinomycetes</taxon>
        <taxon>Streptosporangiales</taxon>
        <taxon>Streptosporangiaceae</taxon>
        <taxon>Nonomuraea</taxon>
    </lineage>
</organism>
<protein>
    <recommendedName>
        <fullName evidence="5">LigA protein</fullName>
    </recommendedName>
</protein>
<keyword evidence="4" id="KW-1185">Reference proteome</keyword>
<keyword evidence="2" id="KW-0472">Membrane</keyword>
<dbReference type="RefSeq" id="WP_379532885.1">
    <property type="nucleotide sequence ID" value="NZ_JBHSBI010000025.1"/>
</dbReference>
<evidence type="ECO:0000256" key="1">
    <source>
        <dbReference type="SAM" id="MobiDB-lite"/>
    </source>
</evidence>
<keyword evidence="2" id="KW-0812">Transmembrane</keyword>
<reference evidence="4" key="1">
    <citation type="journal article" date="2019" name="Int. J. Syst. Evol. Microbiol.">
        <title>The Global Catalogue of Microorganisms (GCM) 10K type strain sequencing project: providing services to taxonomists for standard genome sequencing and annotation.</title>
        <authorList>
            <consortium name="The Broad Institute Genomics Platform"/>
            <consortium name="The Broad Institute Genome Sequencing Center for Infectious Disease"/>
            <person name="Wu L."/>
            <person name="Ma J."/>
        </authorList>
    </citation>
    <scope>NUCLEOTIDE SEQUENCE [LARGE SCALE GENOMIC DNA]</scope>
    <source>
        <strain evidence="4">TBRC 1276</strain>
    </source>
</reference>
<feature type="transmembrane region" description="Helical" evidence="2">
    <location>
        <begin position="227"/>
        <end position="246"/>
    </location>
</feature>
<dbReference type="EMBL" id="JBHSBI010000025">
    <property type="protein sequence ID" value="MFC4012995.1"/>
    <property type="molecule type" value="Genomic_DNA"/>
</dbReference>
<name>A0ABV8GGF0_9ACTN</name>
<feature type="compositionally biased region" description="Basic and acidic residues" evidence="1">
    <location>
        <begin position="302"/>
        <end position="317"/>
    </location>
</feature>
<feature type="transmembrane region" description="Helical" evidence="2">
    <location>
        <begin position="12"/>
        <end position="31"/>
    </location>
</feature>
<dbReference type="Proteomes" id="UP001595851">
    <property type="component" value="Unassembled WGS sequence"/>
</dbReference>
<feature type="transmembrane region" description="Helical" evidence="2">
    <location>
        <begin position="83"/>
        <end position="108"/>
    </location>
</feature>
<feature type="transmembrane region" description="Helical" evidence="2">
    <location>
        <begin position="128"/>
        <end position="148"/>
    </location>
</feature>
<feature type="transmembrane region" description="Helical" evidence="2">
    <location>
        <begin position="169"/>
        <end position="188"/>
    </location>
</feature>
<evidence type="ECO:0008006" key="5">
    <source>
        <dbReference type="Google" id="ProtNLM"/>
    </source>
</evidence>
<sequence>MTEQVKGIGRVTAALVAIAAMLPYLTLKVLWLTGSSIGVTDPGLMRESTMVGLNAMTFGMDAVALVLALAFSMRWGLRLPAWLVLLPLWVGTGLLAVVAVAASLALLVGGPAVFAGGGPIQPWVYMMVYGGFVGQAAGLTTAFVLYARARWPRVLTRPFTGPRRSFHDVVAWGALVVAAPVGGTWLAWAVGAPSTQAIQGVLRGLLAIGGAAALVVLVRRRGRARTFAVAWLGSGSLFANGLYSTIVRLVGGPLVGGPTGAADLVSLFGMLTGLVMGMCGAFLLAERSGVGDVQPAQEPLEGEDRERDRQPADHRDG</sequence>
<evidence type="ECO:0000313" key="3">
    <source>
        <dbReference type="EMBL" id="MFC4012995.1"/>
    </source>
</evidence>
<feature type="region of interest" description="Disordered" evidence="1">
    <location>
        <begin position="293"/>
        <end position="317"/>
    </location>
</feature>
<keyword evidence="2" id="KW-1133">Transmembrane helix</keyword>
<evidence type="ECO:0000313" key="4">
    <source>
        <dbReference type="Proteomes" id="UP001595851"/>
    </source>
</evidence>
<comment type="caution">
    <text evidence="3">The sequence shown here is derived from an EMBL/GenBank/DDBJ whole genome shotgun (WGS) entry which is preliminary data.</text>
</comment>
<feature type="transmembrane region" description="Helical" evidence="2">
    <location>
        <begin position="51"/>
        <end position="71"/>
    </location>
</feature>
<feature type="transmembrane region" description="Helical" evidence="2">
    <location>
        <begin position="200"/>
        <end position="218"/>
    </location>
</feature>
<proteinExistence type="predicted"/>
<accession>A0ABV8GGF0</accession>